<reference evidence="6 7" key="1">
    <citation type="journal article" date="2023" name="Proc. Natl. Acad. Sci. U.S.A.">
        <title>A global phylogenomic analysis of the shiitake genus Lentinula.</title>
        <authorList>
            <person name="Sierra-Patev S."/>
            <person name="Min B."/>
            <person name="Naranjo-Ortiz M."/>
            <person name="Looney B."/>
            <person name="Konkel Z."/>
            <person name="Slot J.C."/>
            <person name="Sakamoto Y."/>
            <person name="Steenwyk J.L."/>
            <person name="Rokas A."/>
            <person name="Carro J."/>
            <person name="Camarero S."/>
            <person name="Ferreira P."/>
            <person name="Molpeceres G."/>
            <person name="Ruiz-Duenas F.J."/>
            <person name="Serrano A."/>
            <person name="Henrissat B."/>
            <person name="Drula E."/>
            <person name="Hughes K.W."/>
            <person name="Mata J.L."/>
            <person name="Ishikawa N.K."/>
            <person name="Vargas-Isla R."/>
            <person name="Ushijima S."/>
            <person name="Smith C.A."/>
            <person name="Donoghue J."/>
            <person name="Ahrendt S."/>
            <person name="Andreopoulos W."/>
            <person name="He G."/>
            <person name="LaButti K."/>
            <person name="Lipzen A."/>
            <person name="Ng V."/>
            <person name="Riley R."/>
            <person name="Sandor L."/>
            <person name="Barry K."/>
            <person name="Martinez A.T."/>
            <person name="Xiao Y."/>
            <person name="Gibbons J.G."/>
            <person name="Terashima K."/>
            <person name="Grigoriev I.V."/>
            <person name="Hibbett D."/>
        </authorList>
    </citation>
    <scope>NUCLEOTIDE SEQUENCE [LARGE SCALE GENOMIC DNA]</scope>
    <source>
        <strain evidence="6 7">TFB7810</strain>
    </source>
</reference>
<dbReference type="PRINTS" id="PR00412">
    <property type="entry name" value="EPOXHYDRLASE"/>
</dbReference>
<dbReference type="Gene3D" id="3.40.50.1820">
    <property type="entry name" value="alpha/beta hydrolase"/>
    <property type="match status" value="1"/>
</dbReference>
<keyword evidence="3 6" id="KW-0378">Hydrolase</keyword>
<dbReference type="SUPFAM" id="SSF53474">
    <property type="entry name" value="alpha/beta-Hydrolases"/>
    <property type="match status" value="1"/>
</dbReference>
<dbReference type="GO" id="GO:0004301">
    <property type="term" value="F:epoxide hydrolase activity"/>
    <property type="evidence" value="ECO:0007669"/>
    <property type="project" value="TreeGrafter"/>
</dbReference>
<dbReference type="InterPro" id="IPR016292">
    <property type="entry name" value="Epoxide_hydrolase"/>
</dbReference>
<dbReference type="InterPro" id="IPR010497">
    <property type="entry name" value="Epoxide_hydro_N"/>
</dbReference>
<feature type="active site" description="Proton donor" evidence="4">
    <location>
        <position position="315"/>
    </location>
</feature>
<dbReference type="GO" id="GO:0097176">
    <property type="term" value="P:epoxide metabolic process"/>
    <property type="evidence" value="ECO:0007669"/>
    <property type="project" value="TreeGrafter"/>
</dbReference>
<dbReference type="PANTHER" id="PTHR21661:SF35">
    <property type="entry name" value="EPOXIDE HYDROLASE"/>
    <property type="match status" value="1"/>
</dbReference>
<dbReference type="InterPro" id="IPR000639">
    <property type="entry name" value="Epox_hydrolase-like"/>
</dbReference>
<evidence type="ECO:0000313" key="7">
    <source>
        <dbReference type="Proteomes" id="UP001142393"/>
    </source>
</evidence>
<evidence type="ECO:0000256" key="3">
    <source>
        <dbReference type="ARBA" id="ARBA00022801"/>
    </source>
</evidence>
<name>A0A9W8NR98_9AGAR</name>
<feature type="active site" description="Nucleophile" evidence="4">
    <location>
        <position position="190"/>
    </location>
</feature>
<comment type="similarity">
    <text evidence="1">Belongs to the peptidase S33 family.</text>
</comment>
<evidence type="ECO:0000313" key="6">
    <source>
        <dbReference type="EMBL" id="KAJ3739169.1"/>
    </source>
</evidence>
<dbReference type="PIRSF" id="PIRSF001112">
    <property type="entry name" value="Epoxide_hydrolase"/>
    <property type="match status" value="1"/>
</dbReference>
<gene>
    <name evidence="6" type="ORF">DFH05DRAFT_1530427</name>
</gene>
<dbReference type="AlphaFoldDB" id="A0A9W8NR98"/>
<dbReference type="EMBL" id="JANVFU010000019">
    <property type="protein sequence ID" value="KAJ3739169.1"/>
    <property type="molecule type" value="Genomic_DNA"/>
</dbReference>
<evidence type="ECO:0000256" key="1">
    <source>
        <dbReference type="ARBA" id="ARBA00010088"/>
    </source>
</evidence>
<keyword evidence="2" id="KW-0058">Aromatic hydrocarbons catabolism</keyword>
<proteinExistence type="inferred from homology"/>
<comment type="caution">
    <text evidence="6">The sequence shown here is derived from an EMBL/GenBank/DDBJ whole genome shotgun (WGS) entry which is preliminary data.</text>
</comment>
<keyword evidence="7" id="KW-1185">Reference proteome</keyword>
<accession>A0A9W8NR98</accession>
<organism evidence="6 7">
    <name type="scientific">Lentinula detonsa</name>
    <dbReference type="NCBI Taxonomy" id="2804962"/>
    <lineage>
        <taxon>Eukaryota</taxon>
        <taxon>Fungi</taxon>
        <taxon>Dikarya</taxon>
        <taxon>Basidiomycota</taxon>
        <taxon>Agaricomycotina</taxon>
        <taxon>Agaricomycetes</taxon>
        <taxon>Agaricomycetidae</taxon>
        <taxon>Agaricales</taxon>
        <taxon>Marasmiineae</taxon>
        <taxon>Omphalotaceae</taxon>
        <taxon>Lentinula</taxon>
    </lineage>
</organism>
<dbReference type="Pfam" id="PF06441">
    <property type="entry name" value="EHN"/>
    <property type="match status" value="1"/>
</dbReference>
<dbReference type="Proteomes" id="UP001142393">
    <property type="component" value="Unassembled WGS sequence"/>
</dbReference>
<evidence type="ECO:0000256" key="4">
    <source>
        <dbReference type="PIRSR" id="PIRSR001112-1"/>
    </source>
</evidence>
<evidence type="ECO:0000256" key="2">
    <source>
        <dbReference type="ARBA" id="ARBA00022797"/>
    </source>
</evidence>
<feature type="domain" description="Epoxide hydrolase N-terminal" evidence="5">
    <location>
        <begin position="2"/>
        <end position="111"/>
    </location>
</feature>
<dbReference type="InterPro" id="IPR029058">
    <property type="entry name" value="AB_hydrolase_fold"/>
</dbReference>
<protein>
    <submittedName>
        <fullName evidence="6">Alpha/Beta hydrolase protein</fullName>
    </submittedName>
</protein>
<evidence type="ECO:0000259" key="5">
    <source>
        <dbReference type="Pfam" id="PF06441"/>
    </source>
</evidence>
<dbReference type="PANTHER" id="PTHR21661">
    <property type="entry name" value="EPOXIDE HYDROLASE 1-RELATED"/>
    <property type="match status" value="1"/>
</dbReference>
<sequence length="408" mass="45023">MSSFKIAISSAALSALKNRLESTRFPDELDDSGWEYGVPLADIKRLVARWRDGFDWRQEEQKLNDELPQYTREIEVDGFGVLDVHYVHKKSESGQGIPLLFSHGWPGSFLESRKIIPLLTKGSGGDPVFDVVALSLPGFGFSEGPKKKGFSVPQYAELGSIVADSELINQVAHKLMLALGYTEYVTQGGDVGSRITAEMALHYGGEHSKAWHTNVIYSPPPENDDLSSYTAFEKEGLARGEEFQRSGSGYLAQQSTKPQTLGYSLADSPVGLLAWIYEKLVAWSDNYPWTDDEVLTWVSIYWFSRAGPAASIRFYYEFAHSGQGFGTRSSQAVPTIPMGCSLFPKELVRIPKSWYPSVGNVVFEAEHDSGGHFAAHEEPELLVGDLRKMFGKGGPAFGVVPGRSGYLD</sequence>
<feature type="active site" description="Proton acceptor" evidence="4">
    <location>
        <position position="372"/>
    </location>
</feature>